<dbReference type="GO" id="GO:0007265">
    <property type="term" value="P:Ras protein signal transduction"/>
    <property type="evidence" value="ECO:0000318"/>
    <property type="project" value="GO_Central"/>
</dbReference>
<dbReference type="GO" id="GO:0005886">
    <property type="term" value="C:plasma membrane"/>
    <property type="evidence" value="ECO:0000318"/>
    <property type="project" value="GO_Central"/>
</dbReference>
<dbReference type="Gene3D" id="1.20.870.10">
    <property type="entry name" value="Son of sevenless (SoS) protein Chain: S domain 1"/>
    <property type="match status" value="1"/>
</dbReference>
<feature type="domain" description="N-terminal Ras-GEF" evidence="5">
    <location>
        <begin position="542"/>
        <end position="674"/>
    </location>
</feature>
<dbReference type="Gene3D" id="1.10.840.10">
    <property type="entry name" value="Ras guanine-nucleotide exchange factors catalytic domain"/>
    <property type="match status" value="1"/>
</dbReference>
<dbReference type="InterPro" id="IPR001895">
    <property type="entry name" value="RASGEF_cat_dom"/>
</dbReference>
<evidence type="ECO:0000256" key="1">
    <source>
        <dbReference type="ARBA" id="ARBA00022658"/>
    </source>
</evidence>
<proteinExistence type="predicted"/>
<dbReference type="OrthoDB" id="546434at2759"/>
<feature type="region of interest" description="Disordered" evidence="3">
    <location>
        <begin position="286"/>
        <end position="311"/>
    </location>
</feature>
<dbReference type="Pfam" id="PF00617">
    <property type="entry name" value="RasGEF"/>
    <property type="match status" value="1"/>
</dbReference>
<dbReference type="Pfam" id="PF00618">
    <property type="entry name" value="RasGEF_N"/>
    <property type="match status" value="1"/>
</dbReference>
<dbReference type="InterPro" id="IPR000651">
    <property type="entry name" value="Ras-like_Gua-exchang_fac_N"/>
</dbReference>
<dbReference type="PROSITE" id="PS50009">
    <property type="entry name" value="RASGEF_CAT"/>
    <property type="match status" value="1"/>
</dbReference>
<accession>F4P7B4</accession>
<dbReference type="CDD" id="cd00821">
    <property type="entry name" value="PH"/>
    <property type="match status" value="1"/>
</dbReference>
<dbReference type="AlphaFoldDB" id="F4P7B4"/>
<dbReference type="GeneID" id="18243737"/>
<dbReference type="CDD" id="cd00155">
    <property type="entry name" value="RasGEF"/>
    <property type="match status" value="1"/>
</dbReference>
<dbReference type="HOGENOM" id="CLU_303254_0_0_1"/>
<sequence length="982" mass="109688">MSNTNRSDTQSCLLNSTFYKAGTLIPFGSRFGAGYVMYNYSTGMIVPQTANGTIRLDAGQVYTVEEANSKAMRLCKLPEAIGQPRRNSDMPPGFFKSLTLGRSSNRRRSDSSVNNPGYSRKISNSRGSINMLKAAMESKDEGLEMDKSKVTNLAGKTTSGNFVSSTMPGSDMSLEQSSPAAFFSLRKKPKKVSAEPEPFHDQAFKEVAKSMLVMTNSQAKMDDELDLVAFLKGPGRERAKSTTSNRPESLIIENKLPTSSNNDSNIDESLTSVATSDPGIENRWATTTPRSQYPSSCNSAHQSLQPTPNQVNTPTFNADATFSAETYGTNGDICSSSSAQDISRLSASIPYKGSIGGIQMIDAEPLTHEGYMKSATSTGSNLYFRLSDNILRAFKDIDTSVTSKPIIELKLGNSFAMPLRSTTDFGFEITHSDGKLRCYPSSYANMIMWISTLNTASSNISVWHGPAQVPLEDYHMDLYGKEYHALLSVLRDETGLTDQAAMDLGAEVMNDDLPHSPSRQRSFDDQGKAIIIYQPDPDGIQSPFHIVQATIEKLVERMTDIYGPDKAFISMMLHTYRHIVSTSAFLSMLKARLHVVIPQDEEAGDDLFSVNWKIVVKIRTISVVYLWIKTIWSPDFIYPEARESLEQFVAAIQGSFGPLDSDKALESQHLNEFKLLAGHFRGVIRRREALYAAYSPPPSEIAPVLTTSKLGFIDFEPAELAKHLTLREQEYLNAIKPIQFLLRVWSNEKDPIIEREVRPLNDAVNAFNTVSFWVATEVCTQPEIKNRAKVIENFIKLAKECRKLNNFNTLMAIVSGLNVVAVSRLKATWELTDAKRVRQLNELETLISPTNNFRMYRALVNDIEEEPNKNRRYYVPILSLFLKDFLFMNDGNPKITESGCINVDKLRSMYTRATEIVPVSNSRQSSGVGSPSTPIQQYCNNLRALKEPVLYKYSCLCEPKNNTGDDLRLREKWMAQQKPHTN</sequence>
<evidence type="ECO:0000313" key="6">
    <source>
        <dbReference type="EMBL" id="EGF79078.1"/>
    </source>
</evidence>
<gene>
    <name evidence="6" type="ORF">BATDEDRAFT_90061</name>
</gene>
<dbReference type="CDD" id="cd06224">
    <property type="entry name" value="REM"/>
    <property type="match status" value="1"/>
</dbReference>
<dbReference type="SUPFAM" id="SSF50729">
    <property type="entry name" value="PH domain-like"/>
    <property type="match status" value="1"/>
</dbReference>
<evidence type="ECO:0000256" key="2">
    <source>
        <dbReference type="PROSITE-ProRule" id="PRU00168"/>
    </source>
</evidence>
<dbReference type="PANTHER" id="PTHR23113">
    <property type="entry name" value="GUANINE NUCLEOTIDE EXCHANGE FACTOR"/>
    <property type="match status" value="1"/>
</dbReference>
<evidence type="ECO:0008006" key="8">
    <source>
        <dbReference type="Google" id="ProtNLM"/>
    </source>
</evidence>
<dbReference type="PANTHER" id="PTHR23113:SF356">
    <property type="entry name" value="FI05912P-RELATED"/>
    <property type="match status" value="1"/>
</dbReference>
<protein>
    <recommendedName>
        <fullName evidence="8">Ras-GEF domain-containing protein</fullName>
    </recommendedName>
</protein>
<dbReference type="SMART" id="SM00229">
    <property type="entry name" value="RasGEFN"/>
    <property type="match status" value="1"/>
</dbReference>
<feature type="region of interest" description="Disordered" evidence="3">
    <location>
        <begin position="82"/>
        <end position="124"/>
    </location>
</feature>
<dbReference type="PROSITE" id="PS50212">
    <property type="entry name" value="RASGEF_NTER"/>
    <property type="match status" value="1"/>
</dbReference>
<evidence type="ECO:0000256" key="3">
    <source>
        <dbReference type="SAM" id="MobiDB-lite"/>
    </source>
</evidence>
<dbReference type="InterPro" id="IPR008937">
    <property type="entry name" value="Ras-like_GEF"/>
</dbReference>
<dbReference type="Proteomes" id="UP000007241">
    <property type="component" value="Unassembled WGS sequence"/>
</dbReference>
<dbReference type="InterPro" id="IPR023578">
    <property type="entry name" value="Ras_GEF_dom_sf"/>
</dbReference>
<keyword evidence="1 2" id="KW-0344">Guanine-nucleotide releasing factor</keyword>
<evidence type="ECO:0000259" key="5">
    <source>
        <dbReference type="PROSITE" id="PS50212"/>
    </source>
</evidence>
<keyword evidence="7" id="KW-1185">Reference proteome</keyword>
<dbReference type="InterPro" id="IPR036964">
    <property type="entry name" value="RASGEF_cat_dom_sf"/>
</dbReference>
<dbReference type="SMART" id="SM00147">
    <property type="entry name" value="RasGEF"/>
    <property type="match status" value="1"/>
</dbReference>
<evidence type="ECO:0000313" key="7">
    <source>
        <dbReference type="Proteomes" id="UP000007241"/>
    </source>
</evidence>
<dbReference type="RefSeq" id="XP_006680565.1">
    <property type="nucleotide sequence ID" value="XM_006680502.1"/>
</dbReference>
<evidence type="ECO:0000259" key="4">
    <source>
        <dbReference type="PROSITE" id="PS50009"/>
    </source>
</evidence>
<organism evidence="6 7">
    <name type="scientific">Batrachochytrium dendrobatidis (strain JAM81 / FGSC 10211)</name>
    <name type="common">Frog chytrid fungus</name>
    <dbReference type="NCBI Taxonomy" id="684364"/>
    <lineage>
        <taxon>Eukaryota</taxon>
        <taxon>Fungi</taxon>
        <taxon>Fungi incertae sedis</taxon>
        <taxon>Chytridiomycota</taxon>
        <taxon>Chytridiomycota incertae sedis</taxon>
        <taxon>Chytridiomycetes</taxon>
        <taxon>Rhizophydiales</taxon>
        <taxon>Rhizophydiales incertae sedis</taxon>
        <taxon>Batrachochytrium</taxon>
    </lineage>
</organism>
<dbReference type="InParanoid" id="F4P7B4"/>
<dbReference type="EMBL" id="GL882887">
    <property type="protein sequence ID" value="EGF79078.1"/>
    <property type="molecule type" value="Genomic_DNA"/>
</dbReference>
<feature type="domain" description="Ras-GEF" evidence="4">
    <location>
        <begin position="716"/>
        <end position="960"/>
    </location>
</feature>
<dbReference type="SUPFAM" id="SSF48366">
    <property type="entry name" value="Ras GEF"/>
    <property type="match status" value="1"/>
</dbReference>
<reference evidence="6 7" key="1">
    <citation type="submission" date="2009-12" db="EMBL/GenBank/DDBJ databases">
        <title>The draft genome of Batrachochytrium dendrobatidis.</title>
        <authorList>
            <consortium name="US DOE Joint Genome Institute (JGI-PGF)"/>
            <person name="Kuo A."/>
            <person name="Salamov A."/>
            <person name="Schmutz J."/>
            <person name="Lucas S."/>
            <person name="Pitluck S."/>
            <person name="Rosenblum E."/>
            <person name="Stajich J."/>
            <person name="Eisen M."/>
            <person name="Grigoriev I.V."/>
        </authorList>
    </citation>
    <scope>NUCLEOTIDE SEQUENCE [LARGE SCALE GENOMIC DNA]</scope>
    <source>
        <strain evidence="7">JAM81 / FGSC 10211</strain>
    </source>
</reference>
<dbReference type="STRING" id="684364.F4P7B4"/>
<dbReference type="GO" id="GO:0005085">
    <property type="term" value="F:guanyl-nucleotide exchange factor activity"/>
    <property type="evidence" value="ECO:0000318"/>
    <property type="project" value="GO_Central"/>
</dbReference>
<name>F4P7B4_BATDJ</name>